<dbReference type="EMBL" id="BPVZ01000024">
    <property type="protein sequence ID" value="GKV06110.1"/>
    <property type="molecule type" value="Genomic_DNA"/>
</dbReference>
<dbReference type="SUPFAM" id="SSF81878">
    <property type="entry name" value="BRCA2 tower domain"/>
    <property type="match status" value="1"/>
</dbReference>
<dbReference type="InterPro" id="IPR002093">
    <property type="entry name" value="BRCA2_repeat"/>
</dbReference>
<keyword evidence="10" id="KW-1185">Reference proteome</keyword>
<keyword evidence="4" id="KW-0233">DNA recombination</keyword>
<dbReference type="Pfam" id="PF09169">
    <property type="entry name" value="BRCA-2_helical"/>
    <property type="match status" value="1"/>
</dbReference>
<evidence type="ECO:0000256" key="5">
    <source>
        <dbReference type="ARBA" id="ARBA00023204"/>
    </source>
</evidence>
<dbReference type="InterPro" id="IPR036315">
    <property type="entry name" value="BRCA2_hlx_sf"/>
</dbReference>
<proteinExistence type="predicted"/>
<dbReference type="GO" id="GO:0003677">
    <property type="term" value="F:DNA binding"/>
    <property type="evidence" value="ECO:0007669"/>
    <property type="project" value="UniProtKB-KW"/>
</dbReference>
<evidence type="ECO:0000259" key="7">
    <source>
        <dbReference type="Pfam" id="PF09103"/>
    </source>
</evidence>
<accession>A0AAV5J5E3</accession>
<evidence type="ECO:0000259" key="8">
    <source>
        <dbReference type="Pfam" id="PF09169"/>
    </source>
</evidence>
<organism evidence="9 10">
    <name type="scientific">Rubroshorea leprosula</name>
    <dbReference type="NCBI Taxonomy" id="152421"/>
    <lineage>
        <taxon>Eukaryota</taxon>
        <taxon>Viridiplantae</taxon>
        <taxon>Streptophyta</taxon>
        <taxon>Embryophyta</taxon>
        <taxon>Tracheophyta</taxon>
        <taxon>Spermatophyta</taxon>
        <taxon>Magnoliopsida</taxon>
        <taxon>eudicotyledons</taxon>
        <taxon>Gunneridae</taxon>
        <taxon>Pentapetalae</taxon>
        <taxon>rosids</taxon>
        <taxon>malvids</taxon>
        <taxon>Malvales</taxon>
        <taxon>Dipterocarpaceae</taxon>
        <taxon>Rubroshorea</taxon>
    </lineage>
</organism>
<evidence type="ECO:0008006" key="11">
    <source>
        <dbReference type="Google" id="ProtNLM"/>
    </source>
</evidence>
<feature type="domain" description="BRCA2 OB1" evidence="7">
    <location>
        <begin position="644"/>
        <end position="769"/>
    </location>
</feature>
<dbReference type="PROSITE" id="PS50138">
    <property type="entry name" value="BRCA2_REPEAT"/>
    <property type="match status" value="2"/>
</dbReference>
<dbReference type="Proteomes" id="UP001054252">
    <property type="component" value="Unassembled WGS sequence"/>
</dbReference>
<dbReference type="Pfam" id="PF09103">
    <property type="entry name" value="BRCA-2_OB1"/>
    <property type="match status" value="1"/>
</dbReference>
<keyword evidence="1" id="KW-0677">Repeat</keyword>
<dbReference type="PANTHER" id="PTHR11289">
    <property type="entry name" value="BREAST CANCER TYPE 2 SUSCEPTIBILITY PROTEIN BRCA2"/>
    <property type="match status" value="1"/>
</dbReference>
<sequence length="1169" mass="128908">MSTWQIFSDAGKDFRWEVSGRITSSKLDNDRNIAASPPLPSMVDLLVQGLPKLLENGSGRDGEAPMFTTGLGKSMVLKESSIAKAFSVLGDEIEDRTFIPEEVFPRSSGCSQSSSLFQTGSGKTVNVSSAGLLRAKKLLGLEEDIDHCSFQSFQQPRRVSENKESFGWQSLTNMENKESILNNGSVESKSAPTYSINFKTGSTGSKLYYENDSTAVPSKMFNSASKSPPIIKFHTAGGRSLSVSSDALKRARSLLGDPELVTSFDEADVNDLSFSSSKERRFHHTSRIQTAGGRSISVSSDALKRARSLLGDPELVTIFDEADVNDLSFSSFNERRFYNTSRNKENDLASFSSHQGVTKSKHTPDGFISPLKSSKQIRSLVNSENISSGSNLIKKFDAVVNASGCVLTDSKEKSLGNKPSKPNLLMSSGTVSRINSVGRSYGGPLTDISNSIPSPVANNKQIMNEKRFARTSTVSPFKRPRTSKFLTPLKRNVPLVLNGLSPLSSESLCCKRTVSTRYPFRVERVYIKEYFAVPPSGCSLLESMSAEVKGINPGNAERYMFRDESGAECIGAEAICDMLVRSGALMQYVSKEWVRNHYRWIVWKLGCYEQCYPAKYAGKFLTVSSVLEELKYRYEREINHGHHSAIKRIIEGDTPPSTMLVLCISAIHSYYEPKIETPSMVANGAQNSSGAKVELTDGWYSMGAVLDVLLSKQLAAGKLFVGQKLRIWGAKLCGWVGPVSPLEASKTVNLLLNINGTYRAHWADRLGFCMTVGDPLAFKCIKSDGGLVPRTLVGITRIYPVLYKERLLVGGSVVRSERMESKIMQLYHSRRLIVAEGIISEYQRGTSNPHICNDSEGEEGAKILKILESAAEPEVIMAEMSPEQLNSFAAYKAKLEASRQSEMEKSIEKALTDAGLSEREVTPFMRVRVVGLTSRNCGGKGRPKEGIITIWSPTEKQKNELVEGQAYSVEGLVPLHSDSEILYLHARGSTTKWKPLSPLEMEHFEPFFSPRKSILLSNLGEIPLSSEFDIAVLVVYVGEVYMAAHQKKQWVFVTDDSLFDSQLEDLSNSLLAISFSSPCTNDSYEPINSNLVGSTVGFCNVIKKAKDQMNHLWVAEATENSTYFLDFKSPICSHLRNAAVSVGAWAKISPMIIDKLREKVIFILGNCKA</sequence>
<dbReference type="InterPro" id="IPR012340">
    <property type="entry name" value="NA-bd_OB-fold"/>
</dbReference>
<protein>
    <recommendedName>
        <fullName evidence="11">Tower domain-containing protein</fullName>
    </recommendedName>
</protein>
<dbReference type="AlphaFoldDB" id="A0AAV5J5E3"/>
<feature type="compositionally biased region" description="Polar residues" evidence="6">
    <location>
        <begin position="349"/>
        <end position="358"/>
    </location>
</feature>
<evidence type="ECO:0000256" key="3">
    <source>
        <dbReference type="ARBA" id="ARBA00023125"/>
    </source>
</evidence>
<dbReference type="Gene3D" id="2.40.50.140">
    <property type="entry name" value="Nucleic acid-binding proteins"/>
    <property type="match status" value="3"/>
</dbReference>
<evidence type="ECO:0000256" key="1">
    <source>
        <dbReference type="ARBA" id="ARBA00022737"/>
    </source>
</evidence>
<evidence type="ECO:0000313" key="9">
    <source>
        <dbReference type="EMBL" id="GKV06110.1"/>
    </source>
</evidence>
<evidence type="ECO:0000256" key="6">
    <source>
        <dbReference type="SAM" id="MobiDB-lite"/>
    </source>
</evidence>
<gene>
    <name evidence="9" type="ORF">SLEP1_g18039</name>
</gene>
<feature type="region of interest" description="Disordered" evidence="6">
    <location>
        <begin position="349"/>
        <end position="370"/>
    </location>
</feature>
<dbReference type="InterPro" id="IPR015525">
    <property type="entry name" value="BRCA2"/>
</dbReference>
<dbReference type="GO" id="GO:0006355">
    <property type="term" value="P:regulation of DNA-templated transcription"/>
    <property type="evidence" value="ECO:0007669"/>
    <property type="project" value="TreeGrafter"/>
</dbReference>
<name>A0AAV5J5E3_9ROSI</name>
<reference evidence="9 10" key="1">
    <citation type="journal article" date="2021" name="Commun. Biol.">
        <title>The genome of Shorea leprosula (Dipterocarpaceae) highlights the ecological relevance of drought in aseasonal tropical rainforests.</title>
        <authorList>
            <person name="Ng K.K.S."/>
            <person name="Kobayashi M.J."/>
            <person name="Fawcett J.A."/>
            <person name="Hatakeyama M."/>
            <person name="Paape T."/>
            <person name="Ng C.H."/>
            <person name="Ang C.C."/>
            <person name="Tnah L.H."/>
            <person name="Lee C.T."/>
            <person name="Nishiyama T."/>
            <person name="Sese J."/>
            <person name="O'Brien M.J."/>
            <person name="Copetti D."/>
            <person name="Mohd Noor M.I."/>
            <person name="Ong R.C."/>
            <person name="Putra M."/>
            <person name="Sireger I.Z."/>
            <person name="Indrioko S."/>
            <person name="Kosugi Y."/>
            <person name="Izuno A."/>
            <person name="Isagi Y."/>
            <person name="Lee S.L."/>
            <person name="Shimizu K.K."/>
        </authorList>
    </citation>
    <scope>NUCLEOTIDE SEQUENCE [LARGE SCALE GENOMIC DNA]</scope>
    <source>
        <strain evidence="9">214</strain>
    </source>
</reference>
<dbReference type="Pfam" id="PF00634">
    <property type="entry name" value="BRCA2"/>
    <property type="match status" value="3"/>
</dbReference>
<dbReference type="CDD" id="cd04493">
    <property type="entry name" value="BRCA2DBD_OB1"/>
    <property type="match status" value="1"/>
</dbReference>
<dbReference type="SUPFAM" id="SSF81872">
    <property type="entry name" value="BRCA2 helical domain"/>
    <property type="match status" value="1"/>
</dbReference>
<keyword evidence="3" id="KW-0238">DNA-binding</keyword>
<dbReference type="InterPro" id="IPR015187">
    <property type="entry name" value="BRCA2_OB_1"/>
</dbReference>
<dbReference type="InterPro" id="IPR015252">
    <property type="entry name" value="BRCA2_hlx"/>
</dbReference>
<evidence type="ECO:0000256" key="2">
    <source>
        <dbReference type="ARBA" id="ARBA00022763"/>
    </source>
</evidence>
<comment type="caution">
    <text evidence="9">The sequence shown here is derived from an EMBL/GenBank/DDBJ whole genome shotgun (WGS) entry which is preliminary data.</text>
</comment>
<keyword evidence="5" id="KW-0234">DNA repair</keyword>
<evidence type="ECO:0000313" key="10">
    <source>
        <dbReference type="Proteomes" id="UP001054252"/>
    </source>
</evidence>
<keyword evidence="2" id="KW-0227">DNA damage</keyword>
<dbReference type="GO" id="GO:0000724">
    <property type="term" value="P:double-strand break repair via homologous recombination"/>
    <property type="evidence" value="ECO:0007669"/>
    <property type="project" value="InterPro"/>
</dbReference>
<dbReference type="SUPFAM" id="SSF50249">
    <property type="entry name" value="Nucleic acid-binding proteins"/>
    <property type="match status" value="3"/>
</dbReference>
<dbReference type="FunFam" id="2.40.50.140:FF:000262">
    <property type="entry name" value="Protein BREAST CANCER SUSCEPTIBILITY 2 homolog B"/>
    <property type="match status" value="1"/>
</dbReference>
<evidence type="ECO:0000256" key="4">
    <source>
        <dbReference type="ARBA" id="ARBA00023172"/>
    </source>
</evidence>
<feature type="domain" description="Breast cancer type 2 susceptibility protein helical" evidence="8">
    <location>
        <begin position="573"/>
        <end position="640"/>
    </location>
</feature>
<dbReference type="PANTHER" id="PTHR11289:SF0">
    <property type="entry name" value="BREAST CANCER TYPE 2 SUSCEPTIBILITY PROTEIN"/>
    <property type="match status" value="1"/>
</dbReference>